<name>A0A6A6U2G8_9PEZI</name>
<evidence type="ECO:0000313" key="3">
    <source>
        <dbReference type="Proteomes" id="UP000799302"/>
    </source>
</evidence>
<protein>
    <submittedName>
        <fullName evidence="2">Uncharacterized protein</fullName>
    </submittedName>
</protein>
<gene>
    <name evidence="2" type="ORF">BT63DRAFT_417673</name>
</gene>
<proteinExistence type="predicted"/>
<feature type="compositionally biased region" description="Low complexity" evidence="1">
    <location>
        <begin position="7"/>
        <end position="20"/>
    </location>
</feature>
<evidence type="ECO:0000313" key="2">
    <source>
        <dbReference type="EMBL" id="KAF2665144.1"/>
    </source>
</evidence>
<feature type="region of interest" description="Disordered" evidence="1">
    <location>
        <begin position="1"/>
        <end position="60"/>
    </location>
</feature>
<dbReference type="AlphaFoldDB" id="A0A6A6U2G8"/>
<keyword evidence="3" id="KW-1185">Reference proteome</keyword>
<organism evidence="2 3">
    <name type="scientific">Microthyrium microscopicum</name>
    <dbReference type="NCBI Taxonomy" id="703497"/>
    <lineage>
        <taxon>Eukaryota</taxon>
        <taxon>Fungi</taxon>
        <taxon>Dikarya</taxon>
        <taxon>Ascomycota</taxon>
        <taxon>Pezizomycotina</taxon>
        <taxon>Dothideomycetes</taxon>
        <taxon>Dothideomycetes incertae sedis</taxon>
        <taxon>Microthyriales</taxon>
        <taxon>Microthyriaceae</taxon>
        <taxon>Microthyrium</taxon>
    </lineage>
</organism>
<dbReference type="Proteomes" id="UP000799302">
    <property type="component" value="Unassembled WGS sequence"/>
</dbReference>
<reference evidence="2" key="1">
    <citation type="journal article" date="2020" name="Stud. Mycol.">
        <title>101 Dothideomycetes genomes: a test case for predicting lifestyles and emergence of pathogens.</title>
        <authorList>
            <person name="Haridas S."/>
            <person name="Albert R."/>
            <person name="Binder M."/>
            <person name="Bloem J."/>
            <person name="Labutti K."/>
            <person name="Salamov A."/>
            <person name="Andreopoulos B."/>
            <person name="Baker S."/>
            <person name="Barry K."/>
            <person name="Bills G."/>
            <person name="Bluhm B."/>
            <person name="Cannon C."/>
            <person name="Castanera R."/>
            <person name="Culley D."/>
            <person name="Daum C."/>
            <person name="Ezra D."/>
            <person name="Gonzalez J."/>
            <person name="Henrissat B."/>
            <person name="Kuo A."/>
            <person name="Liang C."/>
            <person name="Lipzen A."/>
            <person name="Lutzoni F."/>
            <person name="Magnuson J."/>
            <person name="Mondo S."/>
            <person name="Nolan M."/>
            <person name="Ohm R."/>
            <person name="Pangilinan J."/>
            <person name="Park H.-J."/>
            <person name="Ramirez L."/>
            <person name="Alfaro M."/>
            <person name="Sun H."/>
            <person name="Tritt A."/>
            <person name="Yoshinaga Y."/>
            <person name="Zwiers L.-H."/>
            <person name="Turgeon B."/>
            <person name="Goodwin S."/>
            <person name="Spatafora J."/>
            <person name="Crous P."/>
            <person name="Grigoriev I."/>
        </authorList>
    </citation>
    <scope>NUCLEOTIDE SEQUENCE</scope>
    <source>
        <strain evidence="2">CBS 115976</strain>
    </source>
</reference>
<feature type="compositionally biased region" description="Polar residues" evidence="1">
    <location>
        <begin position="21"/>
        <end position="37"/>
    </location>
</feature>
<accession>A0A6A6U2G8</accession>
<sequence length="266" mass="29342">MPSSMTAAQQSARRSRLALSGQWNSKSTVADPQTTPLLVTARSSRSVSPESFSSASSGDSLGALVATPRDLIVTDERHTRVWATQSGYRTVWPTLDTGAVPHSPGILELPSPPPYPPASPNDEASAEVVIFADEQALLDAQLTPEVKNRTHLSQARARRVSVRNPYVTFESMGIAPPTRGFARKAKDIVKGIVGRVRRKLKRKRRTSRSAELADPSYKKWRNNPPGWKLCGNCFIRMPRSEQNIKCEGCRIDEEELKQRLAGAAWI</sequence>
<feature type="compositionally biased region" description="Low complexity" evidence="1">
    <location>
        <begin position="43"/>
        <end position="60"/>
    </location>
</feature>
<evidence type="ECO:0000256" key="1">
    <source>
        <dbReference type="SAM" id="MobiDB-lite"/>
    </source>
</evidence>
<dbReference type="EMBL" id="MU004241">
    <property type="protein sequence ID" value="KAF2665144.1"/>
    <property type="molecule type" value="Genomic_DNA"/>
</dbReference>